<feature type="transmembrane region" description="Helical" evidence="5">
    <location>
        <begin position="41"/>
        <end position="62"/>
    </location>
</feature>
<feature type="transmembrane region" description="Helical" evidence="5">
    <location>
        <begin position="156"/>
        <end position="179"/>
    </location>
</feature>
<evidence type="ECO:0000256" key="5">
    <source>
        <dbReference type="SAM" id="Phobius"/>
    </source>
</evidence>
<feature type="transmembrane region" description="Helical" evidence="5">
    <location>
        <begin position="185"/>
        <end position="208"/>
    </location>
</feature>
<feature type="transmembrane region" description="Helical" evidence="5">
    <location>
        <begin position="133"/>
        <end position="149"/>
    </location>
</feature>
<dbReference type="Pfam" id="PF01490">
    <property type="entry name" value="Aa_trans"/>
    <property type="match status" value="1"/>
</dbReference>
<evidence type="ECO:0000259" key="6">
    <source>
        <dbReference type="Pfam" id="PF01490"/>
    </source>
</evidence>
<evidence type="ECO:0000256" key="1">
    <source>
        <dbReference type="ARBA" id="ARBA00004141"/>
    </source>
</evidence>
<comment type="subcellular location">
    <subcellularLocation>
        <location evidence="1">Membrane</location>
        <topology evidence="1">Multi-pass membrane protein</topology>
    </subcellularLocation>
</comment>
<dbReference type="PANTHER" id="PTHR22950">
    <property type="entry name" value="AMINO ACID TRANSPORTER"/>
    <property type="match status" value="1"/>
</dbReference>
<evidence type="ECO:0000256" key="3">
    <source>
        <dbReference type="ARBA" id="ARBA00022989"/>
    </source>
</evidence>
<protein>
    <recommendedName>
        <fullName evidence="6">Amino acid transporter transmembrane domain-containing protein</fullName>
    </recommendedName>
</protein>
<feature type="transmembrane region" description="Helical" evidence="5">
    <location>
        <begin position="350"/>
        <end position="373"/>
    </location>
</feature>
<organism evidence="7">
    <name type="scientific">Zooxanthella nutricula</name>
    <dbReference type="NCBI Taxonomy" id="1333877"/>
    <lineage>
        <taxon>Eukaryota</taxon>
        <taxon>Sar</taxon>
        <taxon>Alveolata</taxon>
        <taxon>Dinophyceae</taxon>
        <taxon>Peridiniales</taxon>
        <taxon>Peridiniales incertae sedis</taxon>
        <taxon>Zooxanthella</taxon>
    </lineage>
</organism>
<evidence type="ECO:0000313" key="7">
    <source>
        <dbReference type="EMBL" id="CAD9602813.1"/>
    </source>
</evidence>
<feature type="transmembrane region" description="Helical" evidence="5">
    <location>
        <begin position="327"/>
        <end position="344"/>
    </location>
</feature>
<sequence length="412" mass="43133">MTAAPPRLGEGRLKTWATLSSMLIGPGVLTVGTAFNASGLVIAPIVVLAMAVLCCWTMVLIAKCLDRAAILVPEKDRNGEAVDWPLVGQAVAGTLGRRAVEVMFFLELLFASVSTQVISGTALRVVFPGVDTALLLVIAGGATLLLLAVPETFFWWVSSAGLLAAATFAASLVASGALLEGDIPAAGVTLADFGGAPATLAIAATLMMAHSEIGGVYERMDRKEHFPRVCIGAFAVVTAFYLAVGAAGYLFYGNRVRIDLLENVGFDAEGRPLPGMAWLQKLAAAMFTVKLQAVMPLLIEPLARMFETSPVCGGAAKAGNGNWMRRGGLRVACTLIPLAIAVFLRDKAEAVAELTGSLTCLSMSVLFPVLCYWKLHRPALSMLAQTCLGVVTIVCLAAQIAGTRAAMNGFFA</sequence>
<feature type="transmembrane region" description="Helical" evidence="5">
    <location>
        <begin position="380"/>
        <end position="401"/>
    </location>
</feature>
<feature type="domain" description="Amino acid transporter transmembrane" evidence="6">
    <location>
        <begin position="13"/>
        <end position="399"/>
    </location>
</feature>
<keyword evidence="3 5" id="KW-1133">Transmembrane helix</keyword>
<keyword evidence="4 5" id="KW-0472">Membrane</keyword>
<accession>A0A7S2LE85</accession>
<dbReference type="InterPro" id="IPR013057">
    <property type="entry name" value="AA_transpt_TM"/>
</dbReference>
<dbReference type="PANTHER" id="PTHR22950:SF349">
    <property type="entry name" value="AMINO ACID TRANSPORTER TRANSMEMBRANE DOMAIN-CONTAINING PROTEIN"/>
    <property type="match status" value="1"/>
</dbReference>
<dbReference type="EMBL" id="HBGW01060498">
    <property type="protein sequence ID" value="CAD9602813.1"/>
    <property type="molecule type" value="Transcribed_RNA"/>
</dbReference>
<reference evidence="7" key="1">
    <citation type="submission" date="2021-01" db="EMBL/GenBank/DDBJ databases">
        <authorList>
            <person name="Corre E."/>
            <person name="Pelletier E."/>
            <person name="Niang G."/>
            <person name="Scheremetjew M."/>
            <person name="Finn R."/>
            <person name="Kale V."/>
            <person name="Holt S."/>
            <person name="Cochrane G."/>
            <person name="Meng A."/>
            <person name="Brown T."/>
            <person name="Cohen L."/>
        </authorList>
    </citation>
    <scope>NUCLEOTIDE SEQUENCE</scope>
    <source>
        <strain evidence="7">RCC3387</strain>
    </source>
</reference>
<proteinExistence type="predicted"/>
<dbReference type="GO" id="GO:0015179">
    <property type="term" value="F:L-amino acid transmembrane transporter activity"/>
    <property type="evidence" value="ECO:0007669"/>
    <property type="project" value="TreeGrafter"/>
</dbReference>
<gene>
    <name evidence="7" type="ORF">BRAN1462_LOCUS38556</name>
</gene>
<dbReference type="GO" id="GO:0005774">
    <property type="term" value="C:vacuolar membrane"/>
    <property type="evidence" value="ECO:0007669"/>
    <property type="project" value="TreeGrafter"/>
</dbReference>
<name>A0A7S2LE85_9DINO</name>
<evidence type="ECO:0000256" key="4">
    <source>
        <dbReference type="ARBA" id="ARBA00023136"/>
    </source>
</evidence>
<dbReference type="AlphaFoldDB" id="A0A7S2LE85"/>
<keyword evidence="2 5" id="KW-0812">Transmembrane</keyword>
<evidence type="ECO:0000256" key="2">
    <source>
        <dbReference type="ARBA" id="ARBA00022692"/>
    </source>
</evidence>
<feature type="transmembrane region" description="Helical" evidence="5">
    <location>
        <begin position="229"/>
        <end position="252"/>
    </location>
</feature>
<feature type="transmembrane region" description="Helical" evidence="5">
    <location>
        <begin position="16"/>
        <end position="35"/>
    </location>
</feature>